<keyword evidence="5" id="KW-1185">Reference proteome</keyword>
<dbReference type="Proteomes" id="UP000663829">
    <property type="component" value="Unassembled WGS sequence"/>
</dbReference>
<comment type="caution">
    <text evidence="3">The sequence shown here is derived from an EMBL/GenBank/DDBJ whole genome shotgun (WGS) entry which is preliminary data.</text>
</comment>
<evidence type="ECO:0000313" key="3">
    <source>
        <dbReference type="EMBL" id="CAF1260343.1"/>
    </source>
</evidence>
<proteinExistence type="predicted"/>
<dbReference type="PANTHER" id="PTHR42776:SF27">
    <property type="entry name" value="DIPEPTIDYL PEPTIDASE FAMILY MEMBER 6"/>
    <property type="match status" value="1"/>
</dbReference>
<dbReference type="InterPro" id="IPR001375">
    <property type="entry name" value="Peptidase_S9_cat"/>
</dbReference>
<gene>
    <name evidence="3" type="ORF">GPM918_LOCUS26573</name>
    <name evidence="4" type="ORF">SRO942_LOCUS26748</name>
</gene>
<accession>A0A815AT37</accession>
<dbReference type="Gene3D" id="3.40.50.1820">
    <property type="entry name" value="alpha/beta hydrolase"/>
    <property type="match status" value="1"/>
</dbReference>
<dbReference type="SUPFAM" id="SSF53474">
    <property type="entry name" value="alpha/beta-Hydrolases"/>
    <property type="match status" value="1"/>
</dbReference>
<keyword evidence="1" id="KW-0378">Hydrolase</keyword>
<evidence type="ECO:0000259" key="2">
    <source>
        <dbReference type="Pfam" id="PF00326"/>
    </source>
</evidence>
<evidence type="ECO:0000313" key="5">
    <source>
        <dbReference type="Proteomes" id="UP000663829"/>
    </source>
</evidence>
<organism evidence="3 5">
    <name type="scientific">Didymodactylos carnosus</name>
    <dbReference type="NCBI Taxonomy" id="1234261"/>
    <lineage>
        <taxon>Eukaryota</taxon>
        <taxon>Metazoa</taxon>
        <taxon>Spiralia</taxon>
        <taxon>Gnathifera</taxon>
        <taxon>Rotifera</taxon>
        <taxon>Eurotatoria</taxon>
        <taxon>Bdelloidea</taxon>
        <taxon>Philodinida</taxon>
        <taxon>Philodinidae</taxon>
        <taxon>Didymodactylos</taxon>
    </lineage>
</organism>
<dbReference type="InterPro" id="IPR011042">
    <property type="entry name" value="6-blade_b-propeller_TolB-like"/>
</dbReference>
<dbReference type="InterPro" id="IPR029058">
    <property type="entry name" value="AB_hydrolase_fold"/>
</dbReference>
<evidence type="ECO:0000313" key="4">
    <source>
        <dbReference type="EMBL" id="CAF4037143.1"/>
    </source>
</evidence>
<sequence length="550" mass="62896">MDFLNRCPIIHAFTWAADKNNDSFYYVTQTPKTYDEEKLYKNEWKDVIQYRESERGDTIYRVSNIENEIIKKEIVTTIASYGVSELIASPNGEQLAFISQSRSGRFEKNDDFELYTVNLSNSSSLPYRLTDNAAREAQLHYTSDSKHIFFLVYRGSGSLDSQRVNYQTRLYSVDSKTGIVQRWAKYFLGNIIDYALSQDVIILGQTGTEVHMYTQKSFDDPLIEQNGFNGSYENIVTASNSSSIAFVHSSFDEPKEIYYIENINQLQYARAITEENKLFKQRQLPKQKVYRWVNNNDGKQIEGILHYPPGKFEQKNLPLFVLIHGGPFDADLNNFQADWYSCSRMIATEDWLVLEPNYRGSTGYGNLFLSEIVNNMVSLPGTDILYGVDSLVRDGIADGRKLGVGGYSYGGYLTNWLITQTTRFNVALTGAGAVELVSSWGTTDQQTFSDYLISGKPWQAPDRYRAESAIYQMNKIRTPTHMVTGENDIRVSTSQSMIMERALFSLNVPHKLLLFPGEGHLLSNNPWNGKIKIREELKWLHQYGNKSILN</sequence>
<dbReference type="Pfam" id="PF00326">
    <property type="entry name" value="Peptidase_S9"/>
    <property type="match status" value="1"/>
</dbReference>
<dbReference type="Proteomes" id="UP000681722">
    <property type="component" value="Unassembled WGS sequence"/>
</dbReference>
<dbReference type="AlphaFoldDB" id="A0A815AT37"/>
<protein>
    <recommendedName>
        <fullName evidence="2">Peptidase S9 prolyl oligopeptidase catalytic domain-containing protein</fullName>
    </recommendedName>
</protein>
<dbReference type="GO" id="GO:0006508">
    <property type="term" value="P:proteolysis"/>
    <property type="evidence" value="ECO:0007669"/>
    <property type="project" value="InterPro"/>
</dbReference>
<dbReference type="OrthoDB" id="416344at2759"/>
<feature type="domain" description="Peptidase S9 prolyl oligopeptidase catalytic" evidence="2">
    <location>
        <begin position="346"/>
        <end position="545"/>
    </location>
</feature>
<evidence type="ECO:0000256" key="1">
    <source>
        <dbReference type="ARBA" id="ARBA00022801"/>
    </source>
</evidence>
<dbReference type="SUPFAM" id="SSF82171">
    <property type="entry name" value="DPP6 N-terminal domain-like"/>
    <property type="match status" value="1"/>
</dbReference>
<dbReference type="EMBL" id="CAJOBC010018437">
    <property type="protein sequence ID" value="CAF4037143.1"/>
    <property type="molecule type" value="Genomic_DNA"/>
</dbReference>
<reference evidence="3" key="1">
    <citation type="submission" date="2021-02" db="EMBL/GenBank/DDBJ databases">
        <authorList>
            <person name="Nowell W R."/>
        </authorList>
    </citation>
    <scope>NUCLEOTIDE SEQUENCE</scope>
</reference>
<dbReference type="GO" id="GO:0004252">
    <property type="term" value="F:serine-type endopeptidase activity"/>
    <property type="evidence" value="ECO:0007669"/>
    <property type="project" value="TreeGrafter"/>
</dbReference>
<dbReference type="EMBL" id="CAJNOQ010010762">
    <property type="protein sequence ID" value="CAF1260343.1"/>
    <property type="molecule type" value="Genomic_DNA"/>
</dbReference>
<dbReference type="Gene3D" id="2.120.10.30">
    <property type="entry name" value="TolB, C-terminal domain"/>
    <property type="match status" value="1"/>
</dbReference>
<name>A0A815AT37_9BILA</name>
<dbReference type="PANTHER" id="PTHR42776">
    <property type="entry name" value="SERINE PEPTIDASE S9 FAMILY MEMBER"/>
    <property type="match status" value="1"/>
</dbReference>